<dbReference type="GO" id="GO:0006351">
    <property type="term" value="P:DNA-templated transcription"/>
    <property type="evidence" value="ECO:0007669"/>
    <property type="project" value="InterPro"/>
</dbReference>
<dbReference type="EMBL" id="KJ746600">
    <property type="protein sequence ID" value="AID67722.1"/>
    <property type="molecule type" value="Genomic_DNA"/>
</dbReference>
<evidence type="ECO:0000256" key="4">
    <source>
        <dbReference type="SAM" id="MobiDB-lite"/>
    </source>
</evidence>
<dbReference type="SUPFAM" id="SSF55257">
    <property type="entry name" value="RBP11-like subunits of RNA polymerase"/>
    <property type="match status" value="1"/>
</dbReference>
<dbReference type="GO" id="GO:0003677">
    <property type="term" value="F:DNA binding"/>
    <property type="evidence" value="ECO:0007669"/>
    <property type="project" value="InterPro"/>
</dbReference>
<dbReference type="RefSeq" id="YP_009057846.1">
    <property type="nucleotide sequence ID" value="NC_024829.1"/>
</dbReference>
<dbReference type="SUPFAM" id="SSF47789">
    <property type="entry name" value="C-terminal domain of RNA polymerase alpha subunit"/>
    <property type="match status" value="1"/>
</dbReference>
<name>A0A088CK95_9CHLO</name>
<dbReference type="InterPro" id="IPR036643">
    <property type="entry name" value="RNApol_insert_sf"/>
</dbReference>
<geneLocation type="chloroplast" evidence="6"/>
<dbReference type="InterPro" id="IPR011260">
    <property type="entry name" value="RNAP_asu_C"/>
</dbReference>
<evidence type="ECO:0000256" key="2">
    <source>
        <dbReference type="ARBA" id="ARBA00023163"/>
    </source>
</evidence>
<dbReference type="Gene3D" id="1.10.150.20">
    <property type="entry name" value="5' to 3' exonuclease, C-terminal subdomain"/>
    <property type="match status" value="1"/>
</dbReference>
<gene>
    <name evidence="6" type="primary">rpoA</name>
</gene>
<protein>
    <recommendedName>
        <fullName evidence="3">Plastid-encoded RNA polymerase subunit alpha</fullName>
    </recommendedName>
</protein>
<reference evidence="6" key="1">
    <citation type="journal article" date="2014" name="BMC Genomics">
        <title>Six newly sequenced chloroplast genomes from prasinophyte green algae provide insights into the relationships among prasinophyte lineages and the diversity of streamlined genome architecture in picoplanktonic species.</title>
        <authorList>
            <person name="Lemieux C."/>
            <person name="Otis C."/>
            <person name="Turmel M."/>
        </authorList>
    </citation>
    <scope>NUCLEOTIDE SEQUENCE</scope>
</reference>
<dbReference type="GO" id="GO:0003899">
    <property type="term" value="F:DNA-directed RNA polymerase activity"/>
    <property type="evidence" value="ECO:0007669"/>
    <property type="project" value="InterPro"/>
</dbReference>
<evidence type="ECO:0000313" key="6">
    <source>
        <dbReference type="EMBL" id="AID67722.1"/>
    </source>
</evidence>
<dbReference type="Gene3D" id="3.30.1360.10">
    <property type="entry name" value="RNA polymerase, RBP11-like subunit"/>
    <property type="match status" value="1"/>
</dbReference>
<dbReference type="Pfam" id="PF01193">
    <property type="entry name" value="RNA_pol_L"/>
    <property type="match status" value="1"/>
</dbReference>
<dbReference type="GeneID" id="20356189"/>
<dbReference type="InterPro" id="IPR011263">
    <property type="entry name" value="DNA-dir_RNA_pol_RpoA/D/Rpb3"/>
</dbReference>
<dbReference type="Pfam" id="PF03118">
    <property type="entry name" value="RNA_pol_A_CTD"/>
    <property type="match status" value="1"/>
</dbReference>
<dbReference type="InterPro" id="IPR036603">
    <property type="entry name" value="RBP11-like"/>
</dbReference>
<evidence type="ECO:0000256" key="3">
    <source>
        <dbReference type="ARBA" id="ARBA00031776"/>
    </source>
</evidence>
<dbReference type="AlphaFoldDB" id="A0A088CK95"/>
<accession>A0A088CK95</accession>
<proteinExistence type="predicted"/>
<keyword evidence="1" id="KW-0240">DNA-directed RNA polymerase</keyword>
<evidence type="ECO:0000259" key="5">
    <source>
        <dbReference type="SMART" id="SM00662"/>
    </source>
</evidence>
<feature type="domain" description="DNA-directed RNA polymerase RpoA/D/Rpb3-type" evidence="5">
    <location>
        <begin position="38"/>
        <end position="291"/>
    </location>
</feature>
<sequence>MDDELKYDPINYDNNIYDTPNFFIQEEISRHEKRDSIYGDYFISNIPQTLGTTYGTVIRQALLNWVPTTCIAYFYIPKTLLHGYRSMSGIRENIADIAQNLSKIIIQNDDLSLVSSEGFLNVSVGVDEESKEVLGRDIELPAGMQIINLDEYLFTINPDTEVNFRLLIEVKTHADLSYQKQEDPGEIVKEPDPAYNFDITPEEKAKIEGIKLAEILAEIEKQPARIATGATFQAVFNANFTVQVFVLHPNFTENFEKIRISFFTNGSCTPRIAINEACKNLSNKFSRLTGKLEILDKRDQEYLAKQEALKSYKPLSEVKVEDLPVQGSKKLSTPSKPKKKTIKGDSLPESNRKIHLEALKLSARSYNCLKRANIHTVGQLLGYSRGDLLKLKNFGRKSADEVAKVLQGLGFSLK</sequence>
<dbReference type="GO" id="GO:0000428">
    <property type="term" value="C:DNA-directed RNA polymerase complex"/>
    <property type="evidence" value="ECO:0007669"/>
    <property type="project" value="UniProtKB-KW"/>
</dbReference>
<dbReference type="GO" id="GO:0046983">
    <property type="term" value="F:protein dimerization activity"/>
    <property type="evidence" value="ECO:0007669"/>
    <property type="project" value="InterPro"/>
</dbReference>
<feature type="region of interest" description="Disordered" evidence="4">
    <location>
        <begin position="326"/>
        <end position="346"/>
    </location>
</feature>
<keyword evidence="6" id="KW-0150">Chloroplast</keyword>
<dbReference type="SUPFAM" id="SSF56553">
    <property type="entry name" value="Insert subdomain of RNA polymerase alpha subunit"/>
    <property type="match status" value="1"/>
</dbReference>
<keyword evidence="2" id="KW-0804">Transcription</keyword>
<dbReference type="Gene3D" id="2.170.120.12">
    <property type="entry name" value="DNA-directed RNA polymerase, insert domain"/>
    <property type="match status" value="1"/>
</dbReference>
<evidence type="ECO:0000256" key="1">
    <source>
        <dbReference type="ARBA" id="ARBA00022478"/>
    </source>
</evidence>
<keyword evidence="6" id="KW-0934">Plastid</keyword>
<organism evidence="6">
    <name type="scientific">Nephroselmis astigmatica</name>
    <dbReference type="NCBI Taxonomy" id="259378"/>
    <lineage>
        <taxon>Eukaryota</taxon>
        <taxon>Viridiplantae</taxon>
        <taxon>Chlorophyta</taxon>
        <taxon>Nephroselmidophyceae</taxon>
        <taxon>Nephroselmidales</taxon>
        <taxon>Nephroselmidaceae</taxon>
        <taxon>Nephroselmis</taxon>
    </lineage>
</organism>
<dbReference type="SMART" id="SM00662">
    <property type="entry name" value="RPOLD"/>
    <property type="match status" value="1"/>
</dbReference>